<evidence type="ECO:0000313" key="5">
    <source>
        <dbReference type="Proteomes" id="UP001595604"/>
    </source>
</evidence>
<keyword evidence="2" id="KW-1133">Transmembrane helix</keyword>
<keyword evidence="5" id="KW-1185">Reference proteome</keyword>
<feature type="transmembrane region" description="Helical" evidence="2">
    <location>
        <begin position="108"/>
        <end position="129"/>
    </location>
</feature>
<feature type="transmembrane region" description="Helical" evidence="2">
    <location>
        <begin position="334"/>
        <end position="351"/>
    </location>
</feature>
<dbReference type="RefSeq" id="WP_379508889.1">
    <property type="nucleotide sequence ID" value="NZ_JBHRTQ010000004.1"/>
</dbReference>
<evidence type="ECO:0000313" key="4">
    <source>
        <dbReference type="EMBL" id="MFC3173507.1"/>
    </source>
</evidence>
<feature type="transmembrane region" description="Helical" evidence="2">
    <location>
        <begin position="70"/>
        <end position="88"/>
    </location>
</feature>
<dbReference type="Proteomes" id="UP001595604">
    <property type="component" value="Unassembled WGS sequence"/>
</dbReference>
<feature type="domain" description="Acyltransferase 3" evidence="3">
    <location>
        <begin position="30"/>
        <end position="351"/>
    </location>
</feature>
<dbReference type="PANTHER" id="PTHR37312">
    <property type="entry name" value="MEMBRANE-BOUND ACYLTRANSFERASE YKRP-RELATED"/>
    <property type="match status" value="1"/>
</dbReference>
<dbReference type="EMBL" id="JBHRTQ010000004">
    <property type="protein sequence ID" value="MFC3173507.1"/>
    <property type="molecule type" value="Genomic_DNA"/>
</dbReference>
<name>A0ABV7INE9_9SPHN</name>
<feature type="transmembrane region" description="Helical" evidence="2">
    <location>
        <begin position="198"/>
        <end position="214"/>
    </location>
</feature>
<evidence type="ECO:0000259" key="3">
    <source>
        <dbReference type="Pfam" id="PF01757"/>
    </source>
</evidence>
<evidence type="ECO:0000256" key="1">
    <source>
        <dbReference type="SAM" id="MobiDB-lite"/>
    </source>
</evidence>
<dbReference type="InterPro" id="IPR002656">
    <property type="entry name" value="Acyl_transf_3_dom"/>
</dbReference>
<comment type="caution">
    <text evidence="4">The sequence shown here is derived from an EMBL/GenBank/DDBJ whole genome shotgun (WGS) entry which is preliminary data.</text>
</comment>
<keyword evidence="2" id="KW-0812">Transmembrane</keyword>
<reference evidence="5" key="1">
    <citation type="journal article" date="2019" name="Int. J. Syst. Evol. Microbiol.">
        <title>The Global Catalogue of Microorganisms (GCM) 10K type strain sequencing project: providing services to taxonomists for standard genome sequencing and annotation.</title>
        <authorList>
            <consortium name="The Broad Institute Genomics Platform"/>
            <consortium name="The Broad Institute Genome Sequencing Center for Infectious Disease"/>
            <person name="Wu L."/>
            <person name="Ma J."/>
        </authorList>
    </citation>
    <scope>NUCLEOTIDE SEQUENCE [LARGE SCALE GENOMIC DNA]</scope>
    <source>
        <strain evidence="5">KCTC 42984</strain>
    </source>
</reference>
<proteinExistence type="predicted"/>
<feature type="transmembrane region" description="Helical" evidence="2">
    <location>
        <begin position="39"/>
        <end position="58"/>
    </location>
</feature>
<feature type="region of interest" description="Disordered" evidence="1">
    <location>
        <begin position="1"/>
        <end position="20"/>
    </location>
</feature>
<accession>A0ABV7INE9</accession>
<organism evidence="4 5">
    <name type="scientific">Novosphingobium bradum</name>
    <dbReference type="NCBI Taxonomy" id="1737444"/>
    <lineage>
        <taxon>Bacteria</taxon>
        <taxon>Pseudomonadati</taxon>
        <taxon>Pseudomonadota</taxon>
        <taxon>Alphaproteobacteria</taxon>
        <taxon>Sphingomonadales</taxon>
        <taxon>Sphingomonadaceae</taxon>
        <taxon>Novosphingobium</taxon>
    </lineage>
</organism>
<feature type="transmembrane region" description="Helical" evidence="2">
    <location>
        <begin position="226"/>
        <end position="248"/>
    </location>
</feature>
<dbReference type="GO" id="GO:0016746">
    <property type="term" value="F:acyltransferase activity"/>
    <property type="evidence" value="ECO:0007669"/>
    <property type="project" value="UniProtKB-KW"/>
</dbReference>
<gene>
    <name evidence="4" type="ORF">ACFOD9_04505</name>
</gene>
<dbReference type="Pfam" id="PF01757">
    <property type="entry name" value="Acyl_transf_3"/>
    <property type="match status" value="1"/>
</dbReference>
<protein>
    <submittedName>
        <fullName evidence="4">Acyltransferase family protein</fullName>
    </submittedName>
</protein>
<evidence type="ECO:0000256" key="2">
    <source>
        <dbReference type="SAM" id="Phobius"/>
    </source>
</evidence>
<sequence length="367" mass="38058">MPEPAPGATSSATLGTPPASARPADAAARIAWLDGARGLGIVFVVIGHALGGLIDSPLGPGLLGFRQAYFAIYTFHMPLFFVLAGLMVEGRLARGQERFLRGLLPTLVWPYFLWSVVQFSAIWAAGSLVNRPAGDWWATVLALPWRPVSQFWFLQALACLHLVAAFALPRIGREGLLLLGLAARSLAFAVPLDPVLRLILVNLAWYALGVWLGVGGLQRLVVNRPAWLTVGAMPLVAGGVILATLAGAGHYAADLPLATASSPQAASLAWRLPAGAAAIAGTLAVIGLSAWPRLGAGGVLAALGRATMAIYLLHVLFVAGVRIVLVRAGLADPLLILPVLVVAGLAGPLLVRHLARALGLAGPLGLG</sequence>
<feature type="transmembrane region" description="Helical" evidence="2">
    <location>
        <begin position="268"/>
        <end position="288"/>
    </location>
</feature>
<dbReference type="InterPro" id="IPR052734">
    <property type="entry name" value="Nod_factor_acetyltransferase"/>
</dbReference>
<keyword evidence="4" id="KW-0808">Transferase</keyword>
<keyword evidence="4" id="KW-0012">Acyltransferase</keyword>
<feature type="transmembrane region" description="Helical" evidence="2">
    <location>
        <begin position="149"/>
        <end position="168"/>
    </location>
</feature>
<dbReference type="PANTHER" id="PTHR37312:SF1">
    <property type="entry name" value="MEMBRANE-BOUND ACYLTRANSFERASE YKRP-RELATED"/>
    <property type="match status" value="1"/>
</dbReference>
<keyword evidence="2" id="KW-0472">Membrane</keyword>